<reference evidence="2 3" key="2">
    <citation type="journal article" date="2021" name="Front. Microbiol.">
        <title>Aerobic Denitrification and Heterotrophic Sulfur Oxidation in the Genus Halomonas Revealed by Six Novel Species Characterizations and Genome-Based Analysis.</title>
        <authorList>
            <person name="Wang L."/>
            <person name="Shao Z."/>
        </authorList>
    </citation>
    <scope>NUCLEOTIDE SEQUENCE</scope>
    <source>
        <strain evidence="1 3">MCCC 1A05748</strain>
        <strain evidence="2">MCCC 1A05776</strain>
    </source>
</reference>
<name>A0AAW4YXS8_9GAMM</name>
<protein>
    <submittedName>
        <fullName evidence="2">Uncharacterized protein</fullName>
    </submittedName>
</protein>
<dbReference type="RefSeq" id="WP_086509113.1">
    <property type="nucleotide sequence ID" value="NZ_JABFTQ010000005.1"/>
</dbReference>
<gene>
    <name evidence="1" type="ORF">HOP60_09610</name>
    <name evidence="2" type="ORF">HOP61_17395</name>
</gene>
<evidence type="ECO:0000313" key="3">
    <source>
        <dbReference type="Proteomes" id="UP001320154"/>
    </source>
</evidence>
<sequence>MMYADLIDAEDFRQRLVALGIDLPADADPDTCARLAAQRQAEAGVPGLEALVAELEAQTGVMLPEVREALVNHLRPIAG</sequence>
<evidence type="ECO:0000313" key="4">
    <source>
        <dbReference type="Proteomes" id="UP001320178"/>
    </source>
</evidence>
<dbReference type="EMBL" id="JABFTQ010000005">
    <property type="protein sequence ID" value="MCE8046984.1"/>
    <property type="molecule type" value="Genomic_DNA"/>
</dbReference>
<reference evidence="2" key="1">
    <citation type="submission" date="2020-05" db="EMBL/GenBank/DDBJ databases">
        <authorList>
            <person name="Wang L."/>
            <person name="Shao Z."/>
        </authorList>
    </citation>
    <scope>NUCLEOTIDE SEQUENCE</scope>
    <source>
        <strain evidence="1">MCCC 1A05748</strain>
        <strain evidence="2">MCCC 1A05776</strain>
    </source>
</reference>
<accession>A0AAW4YXS8</accession>
<comment type="caution">
    <text evidence="2">The sequence shown here is derived from an EMBL/GenBank/DDBJ whole genome shotgun (WGS) entry which is preliminary data.</text>
</comment>
<proteinExistence type="predicted"/>
<evidence type="ECO:0000313" key="2">
    <source>
        <dbReference type="EMBL" id="MCE8053068.1"/>
    </source>
</evidence>
<dbReference type="AlphaFoldDB" id="A0AAW4YXS8"/>
<dbReference type="EMBL" id="JABFTS010000009">
    <property type="protein sequence ID" value="MCE8053068.1"/>
    <property type="molecule type" value="Genomic_DNA"/>
</dbReference>
<organism evidence="2 4">
    <name type="scientific">Billgrantia desiderata</name>
    <dbReference type="NCBI Taxonomy" id="52021"/>
    <lineage>
        <taxon>Bacteria</taxon>
        <taxon>Pseudomonadati</taxon>
        <taxon>Pseudomonadota</taxon>
        <taxon>Gammaproteobacteria</taxon>
        <taxon>Oceanospirillales</taxon>
        <taxon>Halomonadaceae</taxon>
        <taxon>Billgrantia</taxon>
    </lineage>
</organism>
<dbReference type="Proteomes" id="UP001320178">
    <property type="component" value="Unassembled WGS sequence"/>
</dbReference>
<dbReference type="Proteomes" id="UP001320154">
    <property type="component" value="Unassembled WGS sequence"/>
</dbReference>
<keyword evidence="3" id="KW-1185">Reference proteome</keyword>
<evidence type="ECO:0000313" key="1">
    <source>
        <dbReference type="EMBL" id="MCE8046984.1"/>
    </source>
</evidence>